<dbReference type="InterPro" id="IPR044862">
    <property type="entry name" value="Pro_4_hyd_alph_FE2OG_OXY"/>
</dbReference>
<dbReference type="Gene3D" id="2.60.120.620">
    <property type="entry name" value="q2cbj1_9rhob like domain"/>
    <property type="match status" value="1"/>
</dbReference>
<name>A0A2T5GG95_9SPHN</name>
<protein>
    <submittedName>
        <fullName evidence="3">2-oxoglutarate-Fe(II)-dependent oxygenase superfamily protein</fullName>
    </submittedName>
</protein>
<evidence type="ECO:0000256" key="1">
    <source>
        <dbReference type="RuleBase" id="RU003682"/>
    </source>
</evidence>
<feature type="domain" description="Fe2OG dioxygenase" evidence="2">
    <location>
        <begin position="116"/>
        <end position="220"/>
    </location>
</feature>
<dbReference type="RefSeq" id="WP_107960030.1">
    <property type="nucleotide sequence ID" value="NZ_QAOG01000009.1"/>
</dbReference>
<reference evidence="3 4" key="1">
    <citation type="submission" date="2018-04" db="EMBL/GenBank/DDBJ databases">
        <title>Genomic Encyclopedia of Type Strains, Phase III (KMG-III): the genomes of soil and plant-associated and newly described type strains.</title>
        <authorList>
            <person name="Whitman W."/>
        </authorList>
    </citation>
    <scope>NUCLEOTIDE SEQUENCE [LARGE SCALE GENOMIC DNA]</scope>
    <source>
        <strain evidence="3 4">MA101b</strain>
    </source>
</reference>
<evidence type="ECO:0000259" key="2">
    <source>
        <dbReference type="PROSITE" id="PS51471"/>
    </source>
</evidence>
<keyword evidence="1" id="KW-0560">Oxidoreductase</keyword>
<keyword evidence="4" id="KW-1185">Reference proteome</keyword>
<dbReference type="Pfam" id="PF13640">
    <property type="entry name" value="2OG-FeII_Oxy_3"/>
    <property type="match status" value="1"/>
</dbReference>
<proteinExistence type="inferred from homology"/>
<organism evidence="3 4">
    <name type="scientific">Sphingomonas aurantiaca</name>
    <dbReference type="NCBI Taxonomy" id="185949"/>
    <lineage>
        <taxon>Bacteria</taxon>
        <taxon>Pseudomonadati</taxon>
        <taxon>Pseudomonadota</taxon>
        <taxon>Alphaproteobacteria</taxon>
        <taxon>Sphingomonadales</taxon>
        <taxon>Sphingomonadaceae</taxon>
        <taxon>Sphingomonas</taxon>
    </lineage>
</organism>
<evidence type="ECO:0000313" key="4">
    <source>
        <dbReference type="Proteomes" id="UP000244189"/>
    </source>
</evidence>
<evidence type="ECO:0000313" key="3">
    <source>
        <dbReference type="EMBL" id="PTQ58340.1"/>
    </source>
</evidence>
<keyword evidence="1" id="KW-0408">Iron</keyword>
<sequence>MSASIRTAFADHALPGHGEVRPIAIGAQRTDVRVPPDAPAQVFLRHRAIECRDLLDPDLLASLLDRCRRGSFVVDHVDRLGSREVESPQRVGAALNIMLSRPAFLRWVEAVTGRHDLQRVEGRVVQTRANGLDALDWHNDTHDDAAGARRLGITVNLSDSAYEGGDFELRLVGTNAMLTRYRHDHAGTALIFDIAGDLEHRVLPVLSGGPRRVFTGWFVEQSSS</sequence>
<dbReference type="InterPro" id="IPR005123">
    <property type="entry name" value="Oxoglu/Fe-dep_dioxygenase_dom"/>
</dbReference>
<comment type="similarity">
    <text evidence="1">Belongs to the iron/ascorbate-dependent oxidoreductase family.</text>
</comment>
<dbReference type="GO" id="GO:0046872">
    <property type="term" value="F:metal ion binding"/>
    <property type="evidence" value="ECO:0007669"/>
    <property type="project" value="UniProtKB-KW"/>
</dbReference>
<dbReference type="Proteomes" id="UP000244189">
    <property type="component" value="Unassembled WGS sequence"/>
</dbReference>
<accession>A0A2T5GG95</accession>
<comment type="caution">
    <text evidence="3">The sequence shown here is derived from an EMBL/GenBank/DDBJ whole genome shotgun (WGS) entry which is preliminary data.</text>
</comment>
<keyword evidence="1" id="KW-0479">Metal-binding</keyword>
<dbReference type="EMBL" id="QAOG01000009">
    <property type="protein sequence ID" value="PTQ58340.1"/>
    <property type="molecule type" value="Genomic_DNA"/>
</dbReference>
<dbReference type="PROSITE" id="PS51471">
    <property type="entry name" value="FE2OG_OXY"/>
    <property type="match status" value="1"/>
</dbReference>
<dbReference type="AlphaFoldDB" id="A0A2T5GG95"/>
<dbReference type="GO" id="GO:0016491">
    <property type="term" value="F:oxidoreductase activity"/>
    <property type="evidence" value="ECO:0007669"/>
    <property type="project" value="UniProtKB-KW"/>
</dbReference>
<gene>
    <name evidence="3" type="ORF">C8J26_3941</name>
</gene>